<dbReference type="Proteomes" id="UP001605036">
    <property type="component" value="Unassembled WGS sequence"/>
</dbReference>
<organism evidence="1 2">
    <name type="scientific">Riccia fluitans</name>
    <dbReference type="NCBI Taxonomy" id="41844"/>
    <lineage>
        <taxon>Eukaryota</taxon>
        <taxon>Viridiplantae</taxon>
        <taxon>Streptophyta</taxon>
        <taxon>Embryophyta</taxon>
        <taxon>Marchantiophyta</taxon>
        <taxon>Marchantiopsida</taxon>
        <taxon>Marchantiidae</taxon>
        <taxon>Marchantiales</taxon>
        <taxon>Ricciaceae</taxon>
        <taxon>Riccia</taxon>
    </lineage>
</organism>
<evidence type="ECO:0000313" key="2">
    <source>
        <dbReference type="Proteomes" id="UP001605036"/>
    </source>
</evidence>
<dbReference type="AlphaFoldDB" id="A0ABD1Z5D0"/>
<dbReference type="EMBL" id="JBHFFA010000002">
    <property type="protein sequence ID" value="KAL2642710.1"/>
    <property type="molecule type" value="Genomic_DNA"/>
</dbReference>
<protein>
    <submittedName>
        <fullName evidence="1">Uncharacterized protein</fullName>
    </submittedName>
</protein>
<reference evidence="1 2" key="1">
    <citation type="submission" date="2024-09" db="EMBL/GenBank/DDBJ databases">
        <title>Chromosome-scale assembly of Riccia fluitans.</title>
        <authorList>
            <person name="Paukszto L."/>
            <person name="Sawicki J."/>
            <person name="Karawczyk K."/>
            <person name="Piernik-Szablinska J."/>
            <person name="Szczecinska M."/>
            <person name="Mazdziarz M."/>
        </authorList>
    </citation>
    <scope>NUCLEOTIDE SEQUENCE [LARGE SCALE GENOMIC DNA]</scope>
    <source>
        <strain evidence="1">Rf_01</strain>
        <tissue evidence="1">Aerial parts of the thallus</tissue>
    </source>
</reference>
<comment type="caution">
    <text evidence="1">The sequence shown here is derived from an EMBL/GenBank/DDBJ whole genome shotgun (WGS) entry which is preliminary data.</text>
</comment>
<gene>
    <name evidence="1" type="ORF">R1flu_010297</name>
</gene>
<accession>A0ABD1Z5D0</accession>
<name>A0ABD1Z5D0_9MARC</name>
<evidence type="ECO:0000313" key="1">
    <source>
        <dbReference type="EMBL" id="KAL2642710.1"/>
    </source>
</evidence>
<proteinExistence type="predicted"/>
<keyword evidence="2" id="KW-1185">Reference proteome</keyword>
<sequence length="86" mass="9296">MLGAFPLGKLTRASCISFIEGQSANVFLYSSETLLVSLLLMKQVSLRDSSVRFLEAKSLENAQVASFIMAVLQVVVEPSGSLSLEK</sequence>